<dbReference type="AlphaFoldDB" id="A0A1A8LL45"/>
<reference evidence="1" key="1">
    <citation type="submission" date="2016-05" db="EMBL/GenBank/DDBJ databases">
        <authorList>
            <person name="Lavstsen T."/>
            <person name="Jespersen J.S."/>
        </authorList>
    </citation>
    <scope>NUCLEOTIDE SEQUENCE</scope>
    <source>
        <tissue evidence="1">Brain</tissue>
    </source>
</reference>
<sequence length="47" mass="5264">ISRLSIEGNICIMSEEVDRKGVLKNIKVQTSVKNDCSWIKSGNNQLD</sequence>
<feature type="non-terminal residue" evidence="1">
    <location>
        <position position="47"/>
    </location>
</feature>
<organism evidence="1">
    <name type="scientific">Nothobranchius pienaari</name>
    <dbReference type="NCBI Taxonomy" id="704102"/>
    <lineage>
        <taxon>Eukaryota</taxon>
        <taxon>Metazoa</taxon>
        <taxon>Chordata</taxon>
        <taxon>Craniata</taxon>
        <taxon>Vertebrata</taxon>
        <taxon>Euteleostomi</taxon>
        <taxon>Actinopterygii</taxon>
        <taxon>Neopterygii</taxon>
        <taxon>Teleostei</taxon>
        <taxon>Neoteleostei</taxon>
        <taxon>Acanthomorphata</taxon>
        <taxon>Ovalentaria</taxon>
        <taxon>Atherinomorphae</taxon>
        <taxon>Cyprinodontiformes</taxon>
        <taxon>Nothobranchiidae</taxon>
        <taxon>Nothobranchius</taxon>
    </lineage>
</organism>
<proteinExistence type="predicted"/>
<evidence type="ECO:0000313" key="1">
    <source>
        <dbReference type="EMBL" id="SBR45046.1"/>
    </source>
</evidence>
<feature type="non-terminal residue" evidence="1">
    <location>
        <position position="1"/>
    </location>
</feature>
<gene>
    <name evidence="1" type="primary">ZNF185</name>
</gene>
<reference evidence="1" key="2">
    <citation type="submission" date="2016-06" db="EMBL/GenBank/DDBJ databases">
        <title>The genome of a short-lived fish provides insights into sex chromosome evolution and the genetic control of aging.</title>
        <authorList>
            <person name="Reichwald K."/>
            <person name="Felder M."/>
            <person name="Petzold A."/>
            <person name="Koch P."/>
            <person name="Groth M."/>
            <person name="Platzer M."/>
        </authorList>
    </citation>
    <scope>NUCLEOTIDE SEQUENCE</scope>
    <source>
        <tissue evidence="1">Brain</tissue>
    </source>
</reference>
<name>A0A1A8LL45_9TELE</name>
<dbReference type="EMBL" id="HAEF01007619">
    <property type="protein sequence ID" value="SBR45046.1"/>
    <property type="molecule type" value="Transcribed_RNA"/>
</dbReference>
<protein>
    <submittedName>
        <fullName evidence="1">Zinc finger protein 185 (LIM domain)</fullName>
    </submittedName>
</protein>
<accession>A0A1A8LL45</accession>